<dbReference type="Proteomes" id="UP000309038">
    <property type="component" value="Unassembled WGS sequence"/>
</dbReference>
<protein>
    <recommendedName>
        <fullName evidence="4">Glycosyltransferase family 8 protein</fullName>
    </recommendedName>
</protein>
<name>A0A4S4KH02_9APHY</name>
<keyword evidence="1" id="KW-0472">Membrane</keyword>
<sequence length="364" mass="41686">MPPFPSEMSYFNGYFSRHDQYLPLHKRPTFSRPNLLTLTLGLLVAIFAVANMVSLFRPVRSWPSPFDDYQAFRNTFPIINQSLNTSLQNHAIVTTLYSDSYATAVATLGHSLRKANTSARLIVLYFPERISPAALCVATSSGFELHPISRIPPPPNSAGMDPHFIDQFTKLALWSLDTLSIDSLIYMDADTLVLRNFDEIFSLPFSFAAVPDVFLDDRGFVITFNAGVLFLKPDTEIFHAMIDVLPVARFPPEYAEQAFLNQFFAPSAVRLPYVYNGNLAYKKRAPKLWEDIRRELRVIHYTIEKPFLGSHFKLLDWETLDERIAEAATSDGGFFRDEMELWGKTWQEARMEYAEKLDQCRRGR</sequence>
<evidence type="ECO:0000313" key="2">
    <source>
        <dbReference type="EMBL" id="THG97548.1"/>
    </source>
</evidence>
<evidence type="ECO:0000256" key="1">
    <source>
        <dbReference type="SAM" id="Phobius"/>
    </source>
</evidence>
<comment type="caution">
    <text evidence="2">The sequence shown here is derived from an EMBL/GenBank/DDBJ whole genome shotgun (WGS) entry which is preliminary data.</text>
</comment>
<keyword evidence="1" id="KW-0812">Transmembrane</keyword>
<feature type="transmembrane region" description="Helical" evidence="1">
    <location>
        <begin position="35"/>
        <end position="56"/>
    </location>
</feature>
<dbReference type="Pfam" id="PF01501">
    <property type="entry name" value="Glyco_transf_8"/>
    <property type="match status" value="1"/>
</dbReference>
<keyword evidence="3" id="KW-1185">Reference proteome</keyword>
<dbReference type="EMBL" id="SGPJ01000162">
    <property type="protein sequence ID" value="THG97548.1"/>
    <property type="molecule type" value="Genomic_DNA"/>
</dbReference>
<organism evidence="2 3">
    <name type="scientific">Hermanssonia centrifuga</name>
    <dbReference type="NCBI Taxonomy" id="98765"/>
    <lineage>
        <taxon>Eukaryota</taxon>
        <taxon>Fungi</taxon>
        <taxon>Dikarya</taxon>
        <taxon>Basidiomycota</taxon>
        <taxon>Agaricomycotina</taxon>
        <taxon>Agaricomycetes</taxon>
        <taxon>Polyporales</taxon>
        <taxon>Meruliaceae</taxon>
        <taxon>Hermanssonia</taxon>
    </lineage>
</organism>
<accession>A0A4S4KH02</accession>
<dbReference type="InterPro" id="IPR029044">
    <property type="entry name" value="Nucleotide-diphossugar_trans"/>
</dbReference>
<dbReference type="GO" id="GO:0016757">
    <property type="term" value="F:glycosyltransferase activity"/>
    <property type="evidence" value="ECO:0007669"/>
    <property type="project" value="InterPro"/>
</dbReference>
<gene>
    <name evidence="2" type="ORF">EW026_g4482</name>
</gene>
<dbReference type="InterPro" id="IPR002495">
    <property type="entry name" value="Glyco_trans_8"/>
</dbReference>
<evidence type="ECO:0008006" key="4">
    <source>
        <dbReference type="Google" id="ProtNLM"/>
    </source>
</evidence>
<dbReference type="PANTHER" id="PTHR11183">
    <property type="entry name" value="GLYCOGENIN SUBFAMILY MEMBER"/>
    <property type="match status" value="1"/>
</dbReference>
<dbReference type="AlphaFoldDB" id="A0A4S4KH02"/>
<dbReference type="SUPFAM" id="SSF53448">
    <property type="entry name" value="Nucleotide-diphospho-sugar transferases"/>
    <property type="match status" value="1"/>
</dbReference>
<proteinExistence type="predicted"/>
<keyword evidence="1" id="KW-1133">Transmembrane helix</keyword>
<reference evidence="2 3" key="1">
    <citation type="submission" date="2019-02" db="EMBL/GenBank/DDBJ databases">
        <title>Genome sequencing of the rare red list fungi Phlebia centrifuga.</title>
        <authorList>
            <person name="Buettner E."/>
            <person name="Kellner H."/>
        </authorList>
    </citation>
    <scope>NUCLEOTIDE SEQUENCE [LARGE SCALE GENOMIC DNA]</scope>
    <source>
        <strain evidence="2 3">DSM 108282</strain>
    </source>
</reference>
<dbReference type="InterPro" id="IPR050587">
    <property type="entry name" value="GNT1/Glycosyltrans_8"/>
</dbReference>
<evidence type="ECO:0000313" key="3">
    <source>
        <dbReference type="Proteomes" id="UP000309038"/>
    </source>
</evidence>
<dbReference type="Gene3D" id="3.90.550.10">
    <property type="entry name" value="Spore Coat Polysaccharide Biosynthesis Protein SpsA, Chain A"/>
    <property type="match status" value="1"/>
</dbReference>